<feature type="active site" description="Charge relay system" evidence="15">
    <location>
        <position position="113"/>
    </location>
</feature>
<dbReference type="Proteomes" id="UP000191110">
    <property type="component" value="Unassembled WGS sequence"/>
</dbReference>
<dbReference type="SUPFAM" id="SSF50156">
    <property type="entry name" value="PDZ domain-like"/>
    <property type="match status" value="2"/>
</dbReference>
<evidence type="ECO:0000256" key="6">
    <source>
        <dbReference type="ARBA" id="ARBA00013958"/>
    </source>
</evidence>
<dbReference type="InterPro" id="IPR001940">
    <property type="entry name" value="Peptidase_S1C"/>
</dbReference>
<feature type="chain" id="PRO_5039409414" description="Probable periplasmic serine endoprotease DegP-like" evidence="17">
    <location>
        <begin position="27"/>
        <end position="473"/>
    </location>
</feature>
<evidence type="ECO:0000256" key="10">
    <source>
        <dbReference type="ARBA" id="ARBA00022764"/>
    </source>
</evidence>
<dbReference type="Gene3D" id="2.40.10.120">
    <property type="match status" value="1"/>
</dbReference>
<evidence type="ECO:0000256" key="7">
    <source>
        <dbReference type="ARBA" id="ARBA00022670"/>
    </source>
</evidence>
<evidence type="ECO:0000313" key="20">
    <source>
        <dbReference type="Proteomes" id="UP000191110"/>
    </source>
</evidence>
<dbReference type="Pfam" id="PF13180">
    <property type="entry name" value="PDZ_2"/>
    <property type="match status" value="2"/>
</dbReference>
<dbReference type="SUPFAM" id="SSF50494">
    <property type="entry name" value="Trypsin-like serine proteases"/>
    <property type="match status" value="1"/>
</dbReference>
<dbReference type="EC" id="3.4.21.107" evidence="5"/>
<feature type="active site" description="Charge relay system" evidence="15">
    <location>
        <position position="143"/>
    </location>
</feature>
<proteinExistence type="inferred from homology"/>
<evidence type="ECO:0000256" key="12">
    <source>
        <dbReference type="ARBA" id="ARBA00022825"/>
    </source>
</evidence>
<evidence type="ECO:0000256" key="8">
    <source>
        <dbReference type="ARBA" id="ARBA00022729"/>
    </source>
</evidence>
<dbReference type="AlphaFoldDB" id="A0A1T2LA98"/>
<dbReference type="RefSeq" id="WP_078482299.1">
    <property type="nucleotide sequence ID" value="NZ_MPRL01000003.1"/>
</dbReference>
<feature type="binding site" evidence="16">
    <location>
        <position position="113"/>
    </location>
    <ligand>
        <name>substrate</name>
    </ligand>
</feature>
<dbReference type="GO" id="GO:0004252">
    <property type="term" value="F:serine-type endopeptidase activity"/>
    <property type="evidence" value="ECO:0007669"/>
    <property type="project" value="InterPro"/>
</dbReference>
<comment type="caution">
    <text evidence="19">The sequence shown here is derived from an EMBL/GenBank/DDBJ whole genome shotgun (WGS) entry which is preliminary data.</text>
</comment>
<feature type="binding site" evidence="16">
    <location>
        <begin position="214"/>
        <end position="216"/>
    </location>
    <ligand>
        <name>substrate</name>
    </ligand>
</feature>
<evidence type="ECO:0000256" key="2">
    <source>
        <dbReference type="ARBA" id="ARBA00002610"/>
    </source>
</evidence>
<name>A0A1T2LA98_9GAMM</name>
<evidence type="ECO:0000256" key="4">
    <source>
        <dbReference type="ARBA" id="ARBA00010541"/>
    </source>
</evidence>
<dbReference type="PRINTS" id="PR00834">
    <property type="entry name" value="PROTEASES2C"/>
</dbReference>
<comment type="catalytic activity">
    <reaction evidence="1">
        <text>Acts on substrates that are at least partially unfolded. The cleavage site P1 residue is normally between a pair of hydrophobic residues, such as Val-|-Val.</text>
        <dbReference type="EC" id="3.4.21.107"/>
    </reaction>
</comment>
<feature type="signal peptide" evidence="17">
    <location>
        <begin position="1"/>
        <end position="26"/>
    </location>
</feature>
<keyword evidence="20" id="KW-1185">Reference proteome</keyword>
<organism evidence="19 20">
    <name type="scientific">Solemya pervernicosa gill symbiont</name>
    <dbReference type="NCBI Taxonomy" id="642797"/>
    <lineage>
        <taxon>Bacteria</taxon>
        <taxon>Pseudomonadati</taxon>
        <taxon>Pseudomonadota</taxon>
        <taxon>Gammaproteobacteria</taxon>
        <taxon>sulfur-oxidizing symbionts</taxon>
    </lineage>
</organism>
<dbReference type="FunFam" id="2.40.10.120:FF:000007">
    <property type="entry name" value="Periplasmic serine endoprotease DegP-like"/>
    <property type="match status" value="1"/>
</dbReference>
<keyword evidence="11" id="KW-0378">Hydrolase</keyword>
<evidence type="ECO:0000256" key="5">
    <source>
        <dbReference type="ARBA" id="ARBA00013035"/>
    </source>
</evidence>
<reference evidence="19 20" key="1">
    <citation type="submission" date="2016-11" db="EMBL/GenBank/DDBJ databases">
        <title>Mixed transmission modes and dynamic genome evolution in an obligate animal-bacterial symbiosis.</title>
        <authorList>
            <person name="Russell S.L."/>
            <person name="Corbett-Detig R.B."/>
            <person name="Cavanaugh C.M."/>
        </authorList>
    </citation>
    <scope>NUCLEOTIDE SEQUENCE [LARGE SCALE GENOMIC DNA]</scope>
    <source>
        <strain evidence="19">Sveles-Q1</strain>
    </source>
</reference>
<dbReference type="CDD" id="cd10839">
    <property type="entry name" value="cpPDZ1_DegP-like"/>
    <property type="match status" value="1"/>
</dbReference>
<evidence type="ECO:0000259" key="18">
    <source>
        <dbReference type="PROSITE" id="PS50106"/>
    </source>
</evidence>
<dbReference type="GO" id="GO:0006508">
    <property type="term" value="P:proteolysis"/>
    <property type="evidence" value="ECO:0007669"/>
    <property type="project" value="UniProtKB-KW"/>
</dbReference>
<dbReference type="InterPro" id="IPR011782">
    <property type="entry name" value="Pept_S1C_Do"/>
</dbReference>
<evidence type="ECO:0000256" key="15">
    <source>
        <dbReference type="PIRSR" id="PIRSR611782-1"/>
    </source>
</evidence>
<keyword evidence="12" id="KW-0720">Serine protease</keyword>
<evidence type="ECO:0000256" key="1">
    <source>
        <dbReference type="ARBA" id="ARBA00001772"/>
    </source>
</evidence>
<feature type="domain" description="PDZ" evidence="18">
    <location>
        <begin position="366"/>
        <end position="462"/>
    </location>
</feature>
<dbReference type="GO" id="GO:0042597">
    <property type="term" value="C:periplasmic space"/>
    <property type="evidence" value="ECO:0007669"/>
    <property type="project" value="UniProtKB-SubCell"/>
</dbReference>
<comment type="similarity">
    <text evidence="4">Belongs to the peptidase S1C family.</text>
</comment>
<feature type="binding site" evidence="16">
    <location>
        <position position="143"/>
    </location>
    <ligand>
        <name>substrate</name>
    </ligand>
</feature>
<dbReference type="NCBIfam" id="TIGR02037">
    <property type="entry name" value="degP_htrA_DO"/>
    <property type="match status" value="1"/>
</dbReference>
<dbReference type="OrthoDB" id="9758917at2"/>
<keyword evidence="7" id="KW-0645">Protease</keyword>
<sequence length="473" mass="51406">MNRVFDISRHPFLAALLVIFSSQAFAVSLPDFTELVEENSAAVVNISTVQKVQGKRVIPHVEIPDLPEDSPFGELFRKFFGEGGESEGLERDARSLGSGFIISNDGYVLSNYHVVKDADEIIVRLNDRRELKAELVGFDKRSDIALLKIEATDLPVARIGSSEQLRRGEWVLAIGSPFGFESSVTAGIVSATGRNLPSENYVPFIQTDVAINPGNSGGPLFNLDGKVVGINSQIYSRTGGYMGLSFAIPIEVAMDVVAQLKDKGHVTRGWLGVLIQDVTRDLAESFGMKKPQGALVAQVLPGGPAENSGLRVGDIILEFNGHHVDSSGKLPPVVGRTPVGKRVPVTVLREGKQQKIWIKLGELPDEAELKSSKQNLRSHSDNRLGVDVIELTNEQRESLELSEYGVLVEAVKPGPAAQAGIHRGDVVVMINNINVKDTRHFETLIKELPAGKRVALLVQRRGGPVFLAIRVPE</sequence>
<keyword evidence="8 17" id="KW-0732">Signal</keyword>
<feature type="active site" description="Charge relay system" evidence="15">
    <location>
        <position position="216"/>
    </location>
</feature>
<dbReference type="Gene3D" id="2.30.42.60">
    <property type="match status" value="1"/>
</dbReference>
<keyword evidence="9" id="KW-0677">Repeat</keyword>
<dbReference type="Pfam" id="PF13365">
    <property type="entry name" value="Trypsin_2"/>
    <property type="match status" value="1"/>
</dbReference>
<dbReference type="PANTHER" id="PTHR22939">
    <property type="entry name" value="SERINE PROTEASE FAMILY S1C HTRA-RELATED"/>
    <property type="match status" value="1"/>
</dbReference>
<evidence type="ECO:0000256" key="14">
    <source>
        <dbReference type="ARBA" id="ARBA00032850"/>
    </source>
</evidence>
<dbReference type="PROSITE" id="PS50106">
    <property type="entry name" value="PDZ"/>
    <property type="match status" value="2"/>
</dbReference>
<dbReference type="InterPro" id="IPR009003">
    <property type="entry name" value="Peptidase_S1_PA"/>
</dbReference>
<gene>
    <name evidence="19" type="ORF">BOW53_01415</name>
</gene>
<dbReference type="SMART" id="SM00228">
    <property type="entry name" value="PDZ"/>
    <property type="match status" value="2"/>
</dbReference>
<evidence type="ECO:0000256" key="11">
    <source>
        <dbReference type="ARBA" id="ARBA00022801"/>
    </source>
</evidence>
<evidence type="ECO:0000256" key="13">
    <source>
        <dbReference type="ARBA" id="ARBA00023016"/>
    </source>
</evidence>
<dbReference type="PANTHER" id="PTHR22939:SF130">
    <property type="entry name" value="PERIPLASMIC SERINE ENDOPROTEASE DEGP-LIKE-RELATED"/>
    <property type="match status" value="1"/>
</dbReference>
<evidence type="ECO:0000313" key="19">
    <source>
        <dbReference type="EMBL" id="OOZ42025.1"/>
    </source>
</evidence>
<dbReference type="InterPro" id="IPR036034">
    <property type="entry name" value="PDZ_sf"/>
</dbReference>
<evidence type="ECO:0000256" key="17">
    <source>
        <dbReference type="SAM" id="SignalP"/>
    </source>
</evidence>
<evidence type="ECO:0000256" key="16">
    <source>
        <dbReference type="PIRSR" id="PIRSR611782-2"/>
    </source>
</evidence>
<dbReference type="InterPro" id="IPR001478">
    <property type="entry name" value="PDZ"/>
</dbReference>
<protein>
    <recommendedName>
        <fullName evidence="6">Probable periplasmic serine endoprotease DegP-like</fullName>
        <ecNumber evidence="5">3.4.21.107</ecNumber>
    </recommendedName>
    <alternativeName>
        <fullName evidence="14">Protease Do</fullName>
    </alternativeName>
</protein>
<evidence type="ECO:0000256" key="3">
    <source>
        <dbReference type="ARBA" id="ARBA00004418"/>
    </source>
</evidence>
<feature type="domain" description="PDZ" evidence="18">
    <location>
        <begin position="255"/>
        <end position="321"/>
    </location>
</feature>
<evidence type="ECO:0000256" key="9">
    <source>
        <dbReference type="ARBA" id="ARBA00022737"/>
    </source>
</evidence>
<keyword evidence="13" id="KW-0346">Stress response</keyword>
<accession>A0A1T2LA98</accession>
<keyword evidence="10" id="KW-0574">Periplasm</keyword>
<comment type="subcellular location">
    <subcellularLocation>
        <location evidence="3">Periplasm</location>
    </subcellularLocation>
</comment>
<comment type="function">
    <text evidence="2">Might be efficient in the degradation of transiently denatured and unfolded proteins which accumulate in the periplasm following stress conditions.</text>
</comment>
<dbReference type="EMBL" id="MPRL01000003">
    <property type="protein sequence ID" value="OOZ42025.1"/>
    <property type="molecule type" value="Genomic_DNA"/>
</dbReference>
<dbReference type="Gene3D" id="2.30.42.10">
    <property type="match status" value="1"/>
</dbReference>